<comment type="caution">
    <text evidence="1">The sequence shown here is derived from an EMBL/GenBank/DDBJ whole genome shotgun (WGS) entry which is preliminary data.</text>
</comment>
<proteinExistence type="predicted"/>
<reference evidence="2" key="1">
    <citation type="journal article" date="2023" name="Commun. Biol.">
        <title>Genome analysis of Parmales, the sister group of diatoms, reveals the evolutionary specialization of diatoms from phago-mixotrophs to photoautotrophs.</title>
        <authorList>
            <person name="Ban H."/>
            <person name="Sato S."/>
            <person name="Yoshikawa S."/>
            <person name="Yamada K."/>
            <person name="Nakamura Y."/>
            <person name="Ichinomiya M."/>
            <person name="Sato N."/>
            <person name="Blanc-Mathieu R."/>
            <person name="Endo H."/>
            <person name="Kuwata A."/>
            <person name="Ogata H."/>
        </authorList>
    </citation>
    <scope>NUCLEOTIDE SEQUENCE [LARGE SCALE GENOMIC DNA]</scope>
</reference>
<evidence type="ECO:0000313" key="2">
    <source>
        <dbReference type="Proteomes" id="UP001162640"/>
    </source>
</evidence>
<sequence length="127" mass="13508">MSPPENTKQITLAKIKSGPLGYISPILSAFSTCPHPPSHIRLCSVGISHYVEKVRWVFTLSGTDYVEDAHPPGLASIATTSIEENTSATPIIKTETGEVVKKISTPPSVPPPVSSLTTISSNLNTQI</sequence>
<organism evidence="1 2">
    <name type="scientific">Triparma laevis f. inornata</name>
    <dbReference type="NCBI Taxonomy" id="1714386"/>
    <lineage>
        <taxon>Eukaryota</taxon>
        <taxon>Sar</taxon>
        <taxon>Stramenopiles</taxon>
        <taxon>Ochrophyta</taxon>
        <taxon>Bolidophyceae</taxon>
        <taxon>Parmales</taxon>
        <taxon>Triparmaceae</taxon>
        <taxon>Triparma</taxon>
    </lineage>
</organism>
<dbReference type="Proteomes" id="UP001162640">
    <property type="component" value="Unassembled WGS sequence"/>
</dbReference>
<gene>
    <name evidence="1" type="ORF">TL16_g06252</name>
</gene>
<dbReference type="EMBL" id="BLQM01000187">
    <property type="protein sequence ID" value="GMH73661.1"/>
    <property type="molecule type" value="Genomic_DNA"/>
</dbReference>
<accession>A0A9W7AM99</accession>
<name>A0A9W7AM99_9STRA</name>
<evidence type="ECO:0000313" key="1">
    <source>
        <dbReference type="EMBL" id="GMH73661.1"/>
    </source>
</evidence>
<protein>
    <submittedName>
        <fullName evidence="1">Uncharacterized protein</fullName>
    </submittedName>
</protein>
<dbReference type="AlphaFoldDB" id="A0A9W7AM99"/>